<dbReference type="Pfam" id="PF17246">
    <property type="entry name" value="CDC24_OB1"/>
    <property type="match status" value="1"/>
</dbReference>
<dbReference type="Pfam" id="PF17245">
    <property type="entry name" value="CDC24_OB2"/>
    <property type="match status" value="1"/>
</dbReference>
<protein>
    <submittedName>
        <fullName evidence="4">Uncharacterized protein</fullName>
    </submittedName>
</protein>
<keyword evidence="5" id="KW-1185">Reference proteome</keyword>
<dbReference type="InterPro" id="IPR035203">
    <property type="entry name" value="Cdc24_OB3"/>
</dbReference>
<sequence length="548" mass="58120">MCDLVQLAAGVHQQLLGFLAKTQNSSDRKPHPHREPLRYDWVLRELVLLVQQYSGGVSEAITLTSLLESWSSQAGRPSASVAGTGLKTLSQLLSNADGQADVEVQIADIEGRPAWEQADAAAAAPPLLLLKDPSKEEAVGMYLHTSFFSFCFGPQPVLKAGSQVRIGGCQVRRAPKATGLPVRLLPSAQLVLVLASRAEAAAAFQPLQIYNLAEVLAVEVGREERKFVECVVGCTVLRVAAADNPAHLLSTRTGKCCSVWLDGGGLEVELRLLDDQVQLRGLLRPGEDLLIKHPLLTTALGSANAVCVELSRETLLCLQDQSRSIEARLSLAAGGTSKQLYTCRPGHLLLLTGVYVLPREASAPPAGKASSTGIPMLTWQEGSPGVHAVNLSCLLGILMSPIFHTAIVPLPAVASAQASLAVVLCRLTVTAMPRVMVKRVHATCGRSLQRASLGFGDMFDEELPPASPQQQGAPSPGVYRHDDGGLWMCSFCGLDCSSAGTQASFETTLAVRDTTANGPETAVVVAVRRLPSACKQEADPTALMDMPG</sequence>
<dbReference type="PANTHER" id="PTHR36033">
    <property type="entry name" value="NUCLEIC ACID-BINDING PROTEINS SUPERFAMILY"/>
    <property type="match status" value="1"/>
</dbReference>
<feature type="domain" description="Cell division control protein 24 OB" evidence="2">
    <location>
        <begin position="130"/>
        <end position="204"/>
    </location>
</feature>
<feature type="domain" description="Cell division control protein 24 OB" evidence="1">
    <location>
        <begin position="337"/>
        <end position="515"/>
    </location>
</feature>
<name>A0AAW1P2L9_9CHLO</name>
<proteinExistence type="predicted"/>
<dbReference type="InterPro" id="IPR035200">
    <property type="entry name" value="Cdc24_OB2"/>
</dbReference>
<feature type="domain" description="Cell division control protein 24 OB" evidence="3">
    <location>
        <begin position="23"/>
        <end position="74"/>
    </location>
</feature>
<evidence type="ECO:0000259" key="1">
    <source>
        <dbReference type="Pfam" id="PF17244"/>
    </source>
</evidence>
<gene>
    <name evidence="4" type="ORF">WJX72_000890</name>
</gene>
<reference evidence="4 5" key="1">
    <citation type="journal article" date="2024" name="Nat. Commun.">
        <title>Phylogenomics reveals the evolutionary origins of lichenization in chlorophyte algae.</title>
        <authorList>
            <person name="Puginier C."/>
            <person name="Libourel C."/>
            <person name="Otte J."/>
            <person name="Skaloud P."/>
            <person name="Haon M."/>
            <person name="Grisel S."/>
            <person name="Petersen M."/>
            <person name="Berrin J.G."/>
            <person name="Delaux P.M."/>
            <person name="Dal Grande F."/>
            <person name="Keller J."/>
        </authorList>
    </citation>
    <scope>NUCLEOTIDE SEQUENCE [LARGE SCALE GENOMIC DNA]</scope>
    <source>
        <strain evidence="4 5">SAG 2043</strain>
    </source>
</reference>
<dbReference type="AlphaFoldDB" id="A0AAW1P2L9"/>
<dbReference type="Proteomes" id="UP001489004">
    <property type="component" value="Unassembled WGS sequence"/>
</dbReference>
<dbReference type="InterPro" id="IPR035201">
    <property type="entry name" value="Cdc24_OB1"/>
</dbReference>
<comment type="caution">
    <text evidence="4">The sequence shown here is derived from an EMBL/GenBank/DDBJ whole genome shotgun (WGS) entry which is preliminary data.</text>
</comment>
<dbReference type="EMBL" id="JALJOR010000026">
    <property type="protein sequence ID" value="KAK9802939.1"/>
    <property type="molecule type" value="Genomic_DNA"/>
</dbReference>
<dbReference type="PANTHER" id="PTHR36033:SF1">
    <property type="entry name" value="NUCLEIC ACID-BINDING PROTEINS SUPERFAMILY"/>
    <property type="match status" value="1"/>
</dbReference>
<evidence type="ECO:0000313" key="5">
    <source>
        <dbReference type="Proteomes" id="UP001489004"/>
    </source>
</evidence>
<accession>A0AAW1P2L9</accession>
<evidence type="ECO:0000259" key="2">
    <source>
        <dbReference type="Pfam" id="PF17245"/>
    </source>
</evidence>
<dbReference type="Pfam" id="PF17244">
    <property type="entry name" value="CDC24_OB3"/>
    <property type="match status" value="1"/>
</dbReference>
<evidence type="ECO:0000313" key="4">
    <source>
        <dbReference type="EMBL" id="KAK9802939.1"/>
    </source>
</evidence>
<organism evidence="4 5">
    <name type="scientific">[Myrmecia] bisecta</name>
    <dbReference type="NCBI Taxonomy" id="41462"/>
    <lineage>
        <taxon>Eukaryota</taxon>
        <taxon>Viridiplantae</taxon>
        <taxon>Chlorophyta</taxon>
        <taxon>core chlorophytes</taxon>
        <taxon>Trebouxiophyceae</taxon>
        <taxon>Trebouxiales</taxon>
        <taxon>Trebouxiaceae</taxon>
        <taxon>Myrmecia</taxon>
    </lineage>
</organism>
<evidence type="ECO:0000259" key="3">
    <source>
        <dbReference type="Pfam" id="PF17246"/>
    </source>
</evidence>